<proteinExistence type="predicted"/>
<dbReference type="GO" id="GO:0140359">
    <property type="term" value="F:ABC-type transporter activity"/>
    <property type="evidence" value="ECO:0007669"/>
    <property type="project" value="InterPro"/>
</dbReference>
<keyword evidence="1" id="KW-0472">Membrane</keyword>
<gene>
    <name evidence="2" type="ORF">HNQ94_001665</name>
</gene>
<keyword evidence="1" id="KW-1133">Transmembrane helix</keyword>
<evidence type="ECO:0000313" key="3">
    <source>
        <dbReference type="Proteomes" id="UP000581688"/>
    </source>
</evidence>
<dbReference type="EMBL" id="JACHGH010000004">
    <property type="protein sequence ID" value="MBB6453217.1"/>
    <property type="molecule type" value="Genomic_DNA"/>
</dbReference>
<evidence type="ECO:0000256" key="1">
    <source>
        <dbReference type="SAM" id="Phobius"/>
    </source>
</evidence>
<feature type="transmembrane region" description="Helical" evidence="1">
    <location>
        <begin position="113"/>
        <end position="135"/>
    </location>
</feature>
<accession>A0A841Q4A1</accession>
<feature type="transmembrane region" description="Helical" evidence="1">
    <location>
        <begin position="238"/>
        <end position="258"/>
    </location>
</feature>
<feature type="transmembrane region" description="Helical" evidence="1">
    <location>
        <begin position="156"/>
        <end position="184"/>
    </location>
</feature>
<reference evidence="2 3" key="1">
    <citation type="submission" date="2020-08" db="EMBL/GenBank/DDBJ databases">
        <title>Genomic Encyclopedia of Type Strains, Phase IV (KMG-IV): sequencing the most valuable type-strain genomes for metagenomic binning, comparative biology and taxonomic classification.</title>
        <authorList>
            <person name="Goeker M."/>
        </authorList>
    </citation>
    <scope>NUCLEOTIDE SEQUENCE [LARGE SCALE GENOMIC DNA]</scope>
    <source>
        <strain evidence="2 3">DSM 19612</strain>
    </source>
</reference>
<dbReference type="GO" id="GO:0005886">
    <property type="term" value="C:plasma membrane"/>
    <property type="evidence" value="ECO:0007669"/>
    <property type="project" value="UniProtKB-SubCell"/>
</dbReference>
<comment type="caution">
    <text evidence="2">The sequence shown here is derived from an EMBL/GenBank/DDBJ whole genome shotgun (WGS) entry which is preliminary data.</text>
</comment>
<name>A0A841Q4A1_9BACI</name>
<dbReference type="RefSeq" id="WP_174495676.1">
    <property type="nucleotide sequence ID" value="NZ_CADDWK010000004.1"/>
</dbReference>
<sequence>MLNLIKNEWIKLFKRTGTFVMIGLIILLLTFVGIIIRSQENPDRGTGSENWEEQLQTEINNREQELKDIQNAPQSMIDSYQRDIAINKYRIEHNLSPHQDYSVWGFVYDASNIIQFAGLFVIIVAAGIVASEFNWGTIKLLLIRPISRGKILVAKYITVILFALLMLIISFAYSSLVGVILFGTPETTAPHLNYYNGTITEQNMGVHLIILYSLKSINMLMLATMAFMISAVFRNSSLAIGLSIFLMFAGGQLTAMLAQKFEWAKYILFANTELMQYIEGVPLIEGMTLAFSVMVLVVYFIIFQFLAHYVFHKRDVAA</sequence>
<keyword evidence="3" id="KW-1185">Reference proteome</keyword>
<protein>
    <submittedName>
        <fullName evidence="2">ABC-2 type transport system permease protein</fullName>
    </submittedName>
</protein>
<feature type="transmembrane region" description="Helical" evidence="1">
    <location>
        <begin position="289"/>
        <end position="311"/>
    </location>
</feature>
<dbReference type="AlphaFoldDB" id="A0A841Q4A1"/>
<dbReference type="PANTHER" id="PTHR37305">
    <property type="entry name" value="INTEGRAL MEMBRANE PROTEIN-RELATED"/>
    <property type="match status" value="1"/>
</dbReference>
<evidence type="ECO:0000313" key="2">
    <source>
        <dbReference type="EMBL" id="MBB6453217.1"/>
    </source>
</evidence>
<feature type="transmembrane region" description="Helical" evidence="1">
    <location>
        <begin position="12"/>
        <end position="36"/>
    </location>
</feature>
<dbReference type="PANTHER" id="PTHR37305:SF1">
    <property type="entry name" value="MEMBRANE PROTEIN"/>
    <property type="match status" value="1"/>
</dbReference>
<organism evidence="2 3">
    <name type="scientific">Salirhabdus euzebyi</name>
    <dbReference type="NCBI Taxonomy" id="394506"/>
    <lineage>
        <taxon>Bacteria</taxon>
        <taxon>Bacillati</taxon>
        <taxon>Bacillota</taxon>
        <taxon>Bacilli</taxon>
        <taxon>Bacillales</taxon>
        <taxon>Bacillaceae</taxon>
        <taxon>Salirhabdus</taxon>
    </lineage>
</organism>
<feature type="transmembrane region" description="Helical" evidence="1">
    <location>
        <begin position="204"/>
        <end position="226"/>
    </location>
</feature>
<dbReference type="Pfam" id="PF12679">
    <property type="entry name" value="ABC2_membrane_2"/>
    <property type="match status" value="1"/>
</dbReference>
<dbReference type="Proteomes" id="UP000581688">
    <property type="component" value="Unassembled WGS sequence"/>
</dbReference>
<keyword evidence="1" id="KW-0812">Transmembrane</keyword>